<reference evidence="2" key="1">
    <citation type="submission" date="2015-02" db="EMBL/GenBank/DDBJ databases">
        <title>Genome sequencing for Strongylocentrotus purpuratus.</title>
        <authorList>
            <person name="Murali S."/>
            <person name="Liu Y."/>
            <person name="Vee V."/>
            <person name="English A."/>
            <person name="Wang M."/>
            <person name="Skinner E."/>
            <person name="Han Y."/>
            <person name="Muzny D.M."/>
            <person name="Worley K.C."/>
            <person name="Gibbs R.A."/>
        </authorList>
    </citation>
    <scope>NUCLEOTIDE SEQUENCE</scope>
</reference>
<dbReference type="GeneID" id="100890255"/>
<dbReference type="RefSeq" id="XP_030845561.1">
    <property type="nucleotide sequence ID" value="XM_030989701.1"/>
</dbReference>
<dbReference type="EnsemblMetazoa" id="XM_030989701">
    <property type="protein sequence ID" value="XP_030845561"/>
    <property type="gene ID" value="LOC100890255"/>
</dbReference>
<dbReference type="InParanoid" id="A0A7M7P3Q3"/>
<dbReference type="OMA" id="NTMWVFE"/>
<dbReference type="OrthoDB" id="5970923at2759"/>
<dbReference type="AlphaFoldDB" id="A0A7M7P3Q3"/>
<evidence type="ECO:0000313" key="1">
    <source>
        <dbReference type="EnsemblMetazoa" id="XP_030845561"/>
    </source>
</evidence>
<accession>A0A7M7P3Q3</accession>
<sequence>MGCCCSADEEPTLGEHSSLPDDVIPYKGAVLQYAFVDMKVIGTMFMGRYLKTDLVPHYAAFEGPYTQGFRVVGLKTVPGTFEKLRVQYGRERRYYIPIQAAFIRPVGSPVAPIGRVKIVQTAIEFNESVSPTNQEVVQVTSEVAHLREFEATIEENGREGFQLVSFEPSGYRKKTTNVKETVLQMDLIFHRPYQSTSGSFMYQSVIIPVSYSAVGAMPVSRRQVYEIANDVTPHLIEILQQGWKIVDTNYLSSHLQGQFRPAARNLTFNTMWVFEKPSTAANDLQPRWECTIIKYKHVVKLACNRMKTTTTWTPLLVEMGHRGWELACILDTAESTREGRLGIRQTLLMVFQRPLL</sequence>
<organism evidence="1 2">
    <name type="scientific">Strongylocentrotus purpuratus</name>
    <name type="common">Purple sea urchin</name>
    <dbReference type="NCBI Taxonomy" id="7668"/>
    <lineage>
        <taxon>Eukaryota</taxon>
        <taxon>Metazoa</taxon>
        <taxon>Echinodermata</taxon>
        <taxon>Eleutherozoa</taxon>
        <taxon>Echinozoa</taxon>
        <taxon>Echinoidea</taxon>
        <taxon>Euechinoidea</taxon>
        <taxon>Echinacea</taxon>
        <taxon>Camarodonta</taxon>
        <taxon>Echinidea</taxon>
        <taxon>Strongylocentrotidae</taxon>
        <taxon>Strongylocentrotus</taxon>
    </lineage>
</organism>
<evidence type="ECO:0000313" key="2">
    <source>
        <dbReference type="Proteomes" id="UP000007110"/>
    </source>
</evidence>
<keyword evidence="2" id="KW-1185">Reference proteome</keyword>
<name>A0A7M7P3Q3_STRPU</name>
<proteinExistence type="predicted"/>
<reference evidence="1" key="2">
    <citation type="submission" date="2021-01" db="UniProtKB">
        <authorList>
            <consortium name="EnsemblMetazoa"/>
        </authorList>
    </citation>
    <scope>IDENTIFICATION</scope>
</reference>
<protein>
    <submittedName>
        <fullName evidence="1">Uncharacterized protein</fullName>
    </submittedName>
</protein>
<dbReference type="KEGG" id="spu:100890255"/>
<dbReference type="Proteomes" id="UP000007110">
    <property type="component" value="Unassembled WGS sequence"/>
</dbReference>